<evidence type="ECO:0000259" key="3">
    <source>
        <dbReference type="SMART" id="SM01329"/>
    </source>
</evidence>
<evidence type="ECO:0000256" key="1">
    <source>
        <dbReference type="ARBA" id="ARBA00007769"/>
    </source>
</evidence>
<dbReference type="PANTHER" id="PTHR11835:SF34">
    <property type="entry name" value="ISOCITRATE DEHYDROGENASE [NAD] SUBUNIT ALPHA, MITOCHONDRIAL"/>
    <property type="match status" value="1"/>
</dbReference>
<evidence type="ECO:0000313" key="4">
    <source>
        <dbReference type="EMBL" id="AKA22228.1"/>
    </source>
</evidence>
<dbReference type="PROSITE" id="PS00470">
    <property type="entry name" value="IDH_IMDH"/>
    <property type="match status" value="1"/>
</dbReference>
<accession>A0A0D5XT39</accession>
<dbReference type="EMBL" id="CP011110">
    <property type="protein sequence ID" value="AKA22228.1"/>
    <property type="molecule type" value="Genomic_DNA"/>
</dbReference>
<dbReference type="RefSeq" id="WP_045881109.1">
    <property type="nucleotide sequence ID" value="NZ_CP011110.1"/>
</dbReference>
<sequence length="401" mass="43247">MSTLEYSARVGQPPRHRVCVLPGDGIGSEVVEAILPIFDALALPIELDFGQIGWECWRTGGDPVPAETWAKIAAADATLLGAITSKALLEAERELPEALRNTSRAYVSPVIQLRQRLSLYANVRPVTDVLGEGRFRFTVIRENTEGLYAGLDFAAIPAEFEPLLKAREEAGAPWQRESAGDATMTVRLQTRAGLTRLFRFAFEYAREHGYPRVTLADKPNVLRYSGAFARGILEEVAADYPDIAYNIDNVDAVALWMIRRPERFGVIVAENMFGDILSDLGAGVMGGLGFAPSANIGDAGAYFEPVHGSAPAHVGQGKANPSAMFLSLALLLEHLGYHAEARAIELAVAQVVRHDCQTYDSGGQATTGQCAAAIIQRSVANLGQRVPHTESGWAAPARSHA</sequence>
<dbReference type="SUPFAM" id="SSF53659">
    <property type="entry name" value="Isocitrate/Isopropylmalate dehydrogenase-like"/>
    <property type="match status" value="1"/>
</dbReference>
<dbReference type="PANTHER" id="PTHR11835">
    <property type="entry name" value="DECARBOXYLATING DEHYDROGENASES-ISOCITRATE, ISOPROPYLMALATE, TARTRATE"/>
    <property type="match status" value="1"/>
</dbReference>
<dbReference type="GO" id="GO:0004449">
    <property type="term" value="F:isocitrate dehydrogenase (NAD+) activity"/>
    <property type="evidence" value="ECO:0007669"/>
    <property type="project" value="TreeGrafter"/>
</dbReference>
<dbReference type="Proteomes" id="UP000032748">
    <property type="component" value="Chromosome"/>
</dbReference>
<comment type="similarity">
    <text evidence="1">Belongs to the isocitrate and isopropylmalate dehydrogenases family.</text>
</comment>
<dbReference type="SMART" id="SM01329">
    <property type="entry name" value="Iso_dh"/>
    <property type="match status" value="1"/>
</dbReference>
<dbReference type="GO" id="GO:0006099">
    <property type="term" value="P:tricarboxylic acid cycle"/>
    <property type="evidence" value="ECO:0007669"/>
    <property type="project" value="TreeGrafter"/>
</dbReference>
<feature type="domain" description="Isopropylmalate dehydrogenase-like" evidence="3">
    <location>
        <begin position="17"/>
        <end position="374"/>
    </location>
</feature>
<dbReference type="InterPro" id="IPR024084">
    <property type="entry name" value="IsoPropMal-DH-like_dom"/>
</dbReference>
<organism evidence="4 5">
    <name type="scientific">Pseudomonas chlororaphis</name>
    <dbReference type="NCBI Taxonomy" id="587753"/>
    <lineage>
        <taxon>Bacteria</taxon>
        <taxon>Pseudomonadati</taxon>
        <taxon>Pseudomonadota</taxon>
        <taxon>Gammaproteobacteria</taxon>
        <taxon>Pseudomonadales</taxon>
        <taxon>Pseudomonadaceae</taxon>
        <taxon>Pseudomonas</taxon>
    </lineage>
</organism>
<dbReference type="PATRIC" id="fig|587753.10.peg.773"/>
<dbReference type="GO" id="GO:0051287">
    <property type="term" value="F:NAD binding"/>
    <property type="evidence" value="ECO:0007669"/>
    <property type="project" value="InterPro"/>
</dbReference>
<evidence type="ECO:0000256" key="2">
    <source>
        <dbReference type="ARBA" id="ARBA00023002"/>
    </source>
</evidence>
<dbReference type="InterPro" id="IPR019818">
    <property type="entry name" value="IsoCit/isopropylmalate_DH_CS"/>
</dbReference>
<dbReference type="AlphaFoldDB" id="A0A0D5XT39"/>
<proteinExistence type="inferred from homology"/>
<dbReference type="GO" id="GO:0000287">
    <property type="term" value="F:magnesium ion binding"/>
    <property type="evidence" value="ECO:0007669"/>
    <property type="project" value="InterPro"/>
</dbReference>
<dbReference type="GO" id="GO:0006102">
    <property type="term" value="P:isocitrate metabolic process"/>
    <property type="evidence" value="ECO:0007669"/>
    <property type="project" value="TreeGrafter"/>
</dbReference>
<reference evidence="4 5" key="1">
    <citation type="journal article" date="2015" name="Mol. Plant Microbe Interact.">
        <title>Comparative Genomic Analysis of Pseudomonas chlororaphis PCL1606 Reveals New Insight into Antifungal Compounds Involved in Biocontrol.</title>
        <authorList>
            <person name="Calderon C.E."/>
            <person name="Ramos C."/>
            <person name="de Vicente A."/>
            <person name="Cazorla F.M."/>
        </authorList>
    </citation>
    <scope>NUCLEOTIDE SEQUENCE [LARGE SCALE GENOMIC DNA]</scope>
    <source>
        <strain evidence="4 5">PCL1606</strain>
    </source>
</reference>
<dbReference type="OrthoDB" id="9767905at2"/>
<keyword evidence="2" id="KW-0560">Oxidoreductase</keyword>
<gene>
    <name evidence="4" type="ORF">PCL1606_07730</name>
</gene>
<name>A0A0D5XT39_9PSED</name>
<dbReference type="Pfam" id="PF00180">
    <property type="entry name" value="Iso_dh"/>
    <property type="match status" value="1"/>
</dbReference>
<dbReference type="KEGG" id="pcz:PCL1606_07730"/>
<protein>
    <submittedName>
        <fullName evidence="4">3-isopropylmalate dehydrogenase</fullName>
    </submittedName>
</protein>
<dbReference type="Gene3D" id="3.40.718.10">
    <property type="entry name" value="Isopropylmalate Dehydrogenase"/>
    <property type="match status" value="1"/>
</dbReference>
<evidence type="ECO:0000313" key="5">
    <source>
        <dbReference type="Proteomes" id="UP000032748"/>
    </source>
</evidence>